<dbReference type="Proteomes" id="UP001201812">
    <property type="component" value="Unassembled WGS sequence"/>
</dbReference>
<accession>A0AAD4RE22</accession>
<evidence type="ECO:0000313" key="2">
    <source>
        <dbReference type="EMBL" id="KAI1729395.1"/>
    </source>
</evidence>
<name>A0AAD4RE22_9BILA</name>
<dbReference type="GO" id="GO:0007005">
    <property type="term" value="P:mitochondrion organization"/>
    <property type="evidence" value="ECO:0007669"/>
    <property type="project" value="InterPro"/>
</dbReference>
<evidence type="ECO:0000256" key="1">
    <source>
        <dbReference type="SAM" id="MobiDB-lite"/>
    </source>
</evidence>
<dbReference type="InterPro" id="IPR055304">
    <property type="entry name" value="CHCHD2/10-like"/>
</dbReference>
<proteinExistence type="predicted"/>
<dbReference type="PANTHER" id="PTHR13523:SF2">
    <property type="entry name" value="COILED-COIL-HELIX-COILED-COIL-HELIX DOMAIN CONTAINING 2, ISOFORM A-RELATED"/>
    <property type="match status" value="1"/>
</dbReference>
<dbReference type="AlphaFoldDB" id="A0AAD4RE22"/>
<comment type="caution">
    <text evidence="2">The sequence shown here is derived from an EMBL/GenBank/DDBJ whole genome shotgun (WGS) entry which is preliminary data.</text>
</comment>
<feature type="region of interest" description="Disordered" evidence="1">
    <location>
        <begin position="1"/>
        <end position="48"/>
    </location>
</feature>
<evidence type="ECO:0000313" key="3">
    <source>
        <dbReference type="Proteomes" id="UP001201812"/>
    </source>
</evidence>
<feature type="compositionally biased region" description="Low complexity" evidence="1">
    <location>
        <begin position="1"/>
        <end position="24"/>
    </location>
</feature>
<organism evidence="2 3">
    <name type="scientific">Ditylenchus destructor</name>
    <dbReference type="NCBI Taxonomy" id="166010"/>
    <lineage>
        <taxon>Eukaryota</taxon>
        <taxon>Metazoa</taxon>
        <taxon>Ecdysozoa</taxon>
        <taxon>Nematoda</taxon>
        <taxon>Chromadorea</taxon>
        <taxon>Rhabditida</taxon>
        <taxon>Tylenchina</taxon>
        <taxon>Tylenchomorpha</taxon>
        <taxon>Sphaerularioidea</taxon>
        <taxon>Anguinidae</taxon>
        <taxon>Anguininae</taxon>
        <taxon>Ditylenchus</taxon>
    </lineage>
</organism>
<protein>
    <submittedName>
        <fullName evidence="2">Hemiasterlin resistant protein 1</fullName>
    </submittedName>
</protein>
<dbReference type="GO" id="GO:0005739">
    <property type="term" value="C:mitochondrion"/>
    <property type="evidence" value="ECO:0007669"/>
    <property type="project" value="TreeGrafter"/>
</dbReference>
<gene>
    <name evidence="2" type="ORF">DdX_01635</name>
</gene>
<reference evidence="2" key="1">
    <citation type="submission" date="2022-01" db="EMBL/GenBank/DDBJ databases">
        <title>Genome Sequence Resource for Two Populations of Ditylenchus destructor, the Migratory Endoparasitic Phytonematode.</title>
        <authorList>
            <person name="Zhang H."/>
            <person name="Lin R."/>
            <person name="Xie B."/>
        </authorList>
    </citation>
    <scope>NUCLEOTIDE SEQUENCE</scope>
    <source>
        <strain evidence="2">BazhouSP</strain>
    </source>
</reference>
<dbReference type="PROSITE" id="PS51808">
    <property type="entry name" value="CHCH"/>
    <property type="match status" value="1"/>
</dbReference>
<feature type="compositionally biased region" description="Low complexity" evidence="1">
    <location>
        <begin position="32"/>
        <end position="41"/>
    </location>
</feature>
<dbReference type="GO" id="GO:0005634">
    <property type="term" value="C:nucleus"/>
    <property type="evidence" value="ECO:0007669"/>
    <property type="project" value="TreeGrafter"/>
</dbReference>
<sequence>MPRRSSGGMRSSGPSRTHRSASPPAAAPRPAPTSQAAPPQSKGSGLFGQMAATAGGVAIGSAVGHAVGNMFTGGRGSEEQAPVAPVNTYDNKYDQQQQALSQPCEIEWRQFTECAQKSSDMSYCQSFNDLFKDCKARYLQQQNRQQ</sequence>
<keyword evidence="3" id="KW-1185">Reference proteome</keyword>
<dbReference type="PANTHER" id="PTHR13523">
    <property type="entry name" value="COILED-COIL-HELIX-COILED-COIL-HELIX DOMAIN CONTAINING 2/NUR77"/>
    <property type="match status" value="1"/>
</dbReference>
<dbReference type="EMBL" id="JAKKPZ010000001">
    <property type="protein sequence ID" value="KAI1729395.1"/>
    <property type="molecule type" value="Genomic_DNA"/>
</dbReference>